<dbReference type="PRINTS" id="PR00455">
    <property type="entry name" value="HTHTETR"/>
</dbReference>
<feature type="DNA-binding region" description="H-T-H motif" evidence="2">
    <location>
        <begin position="42"/>
        <end position="61"/>
    </location>
</feature>
<feature type="domain" description="HTH tetR-type" evidence="3">
    <location>
        <begin position="19"/>
        <end position="79"/>
    </location>
</feature>
<dbReference type="InterPro" id="IPR036271">
    <property type="entry name" value="Tet_transcr_reg_TetR-rel_C_sf"/>
</dbReference>
<evidence type="ECO:0000313" key="5">
    <source>
        <dbReference type="Proteomes" id="UP000297966"/>
    </source>
</evidence>
<keyword evidence="1 2" id="KW-0238">DNA-binding</keyword>
<dbReference type="Gene3D" id="1.10.357.10">
    <property type="entry name" value="Tetracycline Repressor, domain 2"/>
    <property type="match status" value="1"/>
</dbReference>
<dbReference type="InterPro" id="IPR001647">
    <property type="entry name" value="HTH_TetR"/>
</dbReference>
<dbReference type="GO" id="GO:0000976">
    <property type="term" value="F:transcription cis-regulatory region binding"/>
    <property type="evidence" value="ECO:0007669"/>
    <property type="project" value="TreeGrafter"/>
</dbReference>
<dbReference type="InterPro" id="IPR009057">
    <property type="entry name" value="Homeodomain-like_sf"/>
</dbReference>
<proteinExistence type="predicted"/>
<protein>
    <submittedName>
        <fullName evidence="4">TetR/AcrR family transcriptional regulator</fullName>
    </submittedName>
</protein>
<comment type="caution">
    <text evidence="4">The sequence shown here is derived from an EMBL/GenBank/DDBJ whole genome shotgun (WGS) entry which is preliminary data.</text>
</comment>
<dbReference type="OrthoDB" id="2356263at2"/>
<name>A0A4Y9LPY5_9BRAD</name>
<sequence length="212" mass="23591">MSKEKSRRYVSSARQQQAADTQRRILAAAETLFSIEGFDGTTIEAIARKAGVAAPTVYSGFKSKRGIVLALLDQARFGEAYKSLVSEANDTGDARARLAVSARIARQIYEAEQATLDLVRGAAAVSPELAALVDAREESRRTPQRPLIEDLRRQGQLRPGLSVARAADIMWTLTSRELFRLLVIESRWPASDYESWLRDVLRRELCRDEPVG</sequence>
<gene>
    <name evidence="4" type="ORF">E4K65_29770</name>
</gene>
<keyword evidence="5" id="KW-1185">Reference proteome</keyword>
<evidence type="ECO:0000313" key="4">
    <source>
        <dbReference type="EMBL" id="TFV44113.1"/>
    </source>
</evidence>
<dbReference type="Pfam" id="PF00440">
    <property type="entry name" value="TetR_N"/>
    <property type="match status" value="1"/>
</dbReference>
<dbReference type="AlphaFoldDB" id="A0A4Y9LPY5"/>
<dbReference type="RefSeq" id="WP_135177160.1">
    <property type="nucleotide sequence ID" value="NZ_SPQT01000020.1"/>
</dbReference>
<dbReference type="InterPro" id="IPR050109">
    <property type="entry name" value="HTH-type_TetR-like_transc_reg"/>
</dbReference>
<evidence type="ECO:0000256" key="1">
    <source>
        <dbReference type="ARBA" id="ARBA00023125"/>
    </source>
</evidence>
<dbReference type="Proteomes" id="UP000297966">
    <property type="component" value="Unassembled WGS sequence"/>
</dbReference>
<dbReference type="GO" id="GO:0003700">
    <property type="term" value="F:DNA-binding transcription factor activity"/>
    <property type="evidence" value="ECO:0007669"/>
    <property type="project" value="TreeGrafter"/>
</dbReference>
<dbReference type="PANTHER" id="PTHR30055">
    <property type="entry name" value="HTH-TYPE TRANSCRIPTIONAL REGULATOR RUTR"/>
    <property type="match status" value="1"/>
</dbReference>
<reference evidence="4 5" key="1">
    <citation type="submission" date="2019-03" db="EMBL/GenBank/DDBJ databases">
        <title>Bradyrhizobium diversity isolated from nodules of Chamaecrista fasciculata.</title>
        <authorList>
            <person name="Klepa M.S."/>
            <person name="Urquiaga M.O."/>
            <person name="Hungria M."/>
            <person name="Delamuta J.R."/>
        </authorList>
    </citation>
    <scope>NUCLEOTIDE SEQUENCE [LARGE SCALE GENOMIC DNA]</scope>
    <source>
        <strain evidence="4 5">CNPSo 3448</strain>
    </source>
</reference>
<accession>A0A4Y9LPY5</accession>
<dbReference type="SUPFAM" id="SSF46689">
    <property type="entry name" value="Homeodomain-like"/>
    <property type="match status" value="1"/>
</dbReference>
<dbReference type="SUPFAM" id="SSF48498">
    <property type="entry name" value="Tetracyclin repressor-like, C-terminal domain"/>
    <property type="match status" value="1"/>
</dbReference>
<dbReference type="PANTHER" id="PTHR30055:SF146">
    <property type="entry name" value="HTH-TYPE TRANSCRIPTIONAL DUAL REGULATOR CECR"/>
    <property type="match status" value="1"/>
</dbReference>
<organism evidence="4 5">
    <name type="scientific">Bradyrhizobium niftali</name>
    <dbReference type="NCBI Taxonomy" id="2560055"/>
    <lineage>
        <taxon>Bacteria</taxon>
        <taxon>Pseudomonadati</taxon>
        <taxon>Pseudomonadota</taxon>
        <taxon>Alphaproteobacteria</taxon>
        <taxon>Hyphomicrobiales</taxon>
        <taxon>Nitrobacteraceae</taxon>
        <taxon>Bradyrhizobium</taxon>
    </lineage>
</organism>
<dbReference type="PROSITE" id="PS50977">
    <property type="entry name" value="HTH_TETR_2"/>
    <property type="match status" value="1"/>
</dbReference>
<evidence type="ECO:0000256" key="2">
    <source>
        <dbReference type="PROSITE-ProRule" id="PRU00335"/>
    </source>
</evidence>
<evidence type="ECO:0000259" key="3">
    <source>
        <dbReference type="PROSITE" id="PS50977"/>
    </source>
</evidence>
<dbReference type="EMBL" id="SPQT01000020">
    <property type="protein sequence ID" value="TFV44113.1"/>
    <property type="molecule type" value="Genomic_DNA"/>
</dbReference>